<dbReference type="RefSeq" id="WP_123556160.1">
    <property type="nucleotide sequence ID" value="NZ_RJVJ01000001.1"/>
</dbReference>
<feature type="region of interest" description="Disordered" evidence="1">
    <location>
        <begin position="53"/>
        <end position="73"/>
    </location>
</feature>
<dbReference type="EMBL" id="RJVJ01000001">
    <property type="protein sequence ID" value="ROR44703.1"/>
    <property type="molecule type" value="Genomic_DNA"/>
</dbReference>
<comment type="caution">
    <text evidence="2">The sequence shown here is derived from an EMBL/GenBank/DDBJ whole genome shotgun (WGS) entry which is preliminary data.</text>
</comment>
<feature type="compositionally biased region" description="Basic and acidic residues" evidence="1">
    <location>
        <begin position="63"/>
        <end position="73"/>
    </location>
</feature>
<reference evidence="2 3" key="1">
    <citation type="submission" date="2018-11" db="EMBL/GenBank/DDBJ databases">
        <title>Sequencing the genomes of 1000 actinobacteria strains.</title>
        <authorList>
            <person name="Klenk H.-P."/>
        </authorList>
    </citation>
    <scope>NUCLEOTIDE SEQUENCE [LARGE SCALE GENOMIC DNA]</scope>
    <source>
        <strain evidence="2 3">DSM 44780</strain>
    </source>
</reference>
<accession>A0A8G1XD57</accession>
<dbReference type="OrthoDB" id="4350861at2"/>
<evidence type="ECO:0000313" key="3">
    <source>
        <dbReference type="Proteomes" id="UP000267408"/>
    </source>
</evidence>
<sequence length="73" mass="8142">MQNFTHDRYAEQPPSSWVGRHWLSTTRDGSGGYLRGLILDVRPGAVLVEWPASGGEAATEQWTSRDRGTLARE</sequence>
<evidence type="ECO:0000313" key="2">
    <source>
        <dbReference type="EMBL" id="ROR44703.1"/>
    </source>
</evidence>
<name>A0A8G1XD57_9ACTN</name>
<proteinExistence type="predicted"/>
<gene>
    <name evidence="2" type="ORF">EDD39_2910</name>
</gene>
<protein>
    <submittedName>
        <fullName evidence="2">Uncharacterized protein</fullName>
    </submittedName>
</protein>
<evidence type="ECO:0000256" key="1">
    <source>
        <dbReference type="SAM" id="MobiDB-lite"/>
    </source>
</evidence>
<dbReference type="Proteomes" id="UP000267408">
    <property type="component" value="Unassembled WGS sequence"/>
</dbReference>
<dbReference type="AlphaFoldDB" id="A0A8G1XD57"/>
<organism evidence="2 3">
    <name type="scientific">Kitasatospora cineracea</name>
    <dbReference type="NCBI Taxonomy" id="88074"/>
    <lineage>
        <taxon>Bacteria</taxon>
        <taxon>Bacillati</taxon>
        <taxon>Actinomycetota</taxon>
        <taxon>Actinomycetes</taxon>
        <taxon>Kitasatosporales</taxon>
        <taxon>Streptomycetaceae</taxon>
        <taxon>Kitasatospora</taxon>
    </lineage>
</organism>